<comment type="caution">
    <text evidence="6">The sequence shown here is derived from an EMBL/GenBank/DDBJ whole genome shotgun (WGS) entry which is preliminary data.</text>
</comment>
<sequence length="291" mass="33266">MQKKTKRTGTRRKNTRSKSQKSRRLRRIIIVLIILFLLIIFGTNFYNKMQENQLQEEYSAIDSKDNSYRVVVIKTGSSVQDMAKDLKKAGLVRTELDFSKYALDKGGSGLQAGTYYLQRSQSIPQIYSRLVKGPNTEVYRKLFIKKRVKYAQELQKKYKVLASIDLAQTILESDWGTSTLASKYNNYYGIKAQGSQKSIQLETKEYVNGKWVTEKDKFAVYNNWHDSMLAHAKFIANGTEANSTQFKDVLAAGDYSAAAKALVKDGYATDPDYANKLITLIKTYKLNQYDN</sequence>
<comment type="similarity">
    <text evidence="1">Belongs to the glycosyl hydrolase 73 family.</text>
</comment>
<keyword evidence="4" id="KW-0472">Membrane</keyword>
<name>A0A6N4A5S9_OENOE</name>
<dbReference type="PANTHER" id="PTHR33308">
    <property type="entry name" value="PEPTIDOGLYCAN HYDROLASE FLGJ"/>
    <property type="match status" value="1"/>
</dbReference>
<dbReference type="Pfam" id="PF01832">
    <property type="entry name" value="Glucosaminidase"/>
    <property type="match status" value="1"/>
</dbReference>
<dbReference type="PANTHER" id="PTHR33308:SF10">
    <property type="entry name" value="EXO-GLUCOSAMINIDASE LYTG"/>
    <property type="match status" value="1"/>
</dbReference>
<organism evidence="6 7">
    <name type="scientific">Oenococcus oeni</name>
    <name type="common">Leuconostoc oenos</name>
    <dbReference type="NCBI Taxonomy" id="1247"/>
    <lineage>
        <taxon>Bacteria</taxon>
        <taxon>Bacillati</taxon>
        <taxon>Bacillota</taxon>
        <taxon>Bacilli</taxon>
        <taxon>Lactobacillales</taxon>
        <taxon>Lactobacillaceae</taxon>
        <taxon>Oenococcus</taxon>
    </lineage>
</organism>
<dbReference type="InterPro" id="IPR051056">
    <property type="entry name" value="Glycosyl_Hydrolase_73"/>
</dbReference>
<reference evidence="6 7" key="1">
    <citation type="journal article" date="2016" name="BMC Genomics">
        <title>Consensus pan-genome assembly of the specialised wine bacterium Oenococcus oeni.</title>
        <authorList>
            <person name="Sternes P.R."/>
            <person name="Borneman A.R."/>
        </authorList>
    </citation>
    <scope>NUCLEOTIDE SEQUENCE [LARGE SCALE GENOMIC DNA]</scope>
    <source>
        <strain evidence="6 7">AWRIB661</strain>
    </source>
</reference>
<dbReference type="InterPro" id="IPR002901">
    <property type="entry name" value="MGlyc_endo_b_GlcNAc-like_dom"/>
</dbReference>
<keyword evidence="2" id="KW-0378">Hydrolase</keyword>
<keyword evidence="4" id="KW-1133">Transmembrane helix</keyword>
<evidence type="ECO:0000313" key="6">
    <source>
        <dbReference type="EMBL" id="OIM21017.1"/>
    </source>
</evidence>
<proteinExistence type="inferred from homology"/>
<evidence type="ECO:0000256" key="3">
    <source>
        <dbReference type="SAM" id="MobiDB-lite"/>
    </source>
</evidence>
<evidence type="ECO:0000259" key="5">
    <source>
        <dbReference type="SMART" id="SM00047"/>
    </source>
</evidence>
<dbReference type="PRINTS" id="PR01002">
    <property type="entry name" value="FLGFLGJ"/>
</dbReference>
<gene>
    <name evidence="6" type="ORF">ATX59_06150</name>
</gene>
<protein>
    <submittedName>
        <fullName evidence="6">Glucosaminidase</fullName>
    </submittedName>
</protein>
<evidence type="ECO:0000313" key="7">
    <source>
        <dbReference type="Proteomes" id="UP000181728"/>
    </source>
</evidence>
<dbReference type="RefSeq" id="WP_071448982.1">
    <property type="nucleotide sequence ID" value="NZ_MLOK01000045.1"/>
</dbReference>
<dbReference type="AlphaFoldDB" id="A0A6N4A5S9"/>
<dbReference type="Proteomes" id="UP000181728">
    <property type="component" value="Unassembled WGS sequence"/>
</dbReference>
<feature type="region of interest" description="Disordered" evidence="3">
    <location>
        <begin position="1"/>
        <end position="21"/>
    </location>
</feature>
<evidence type="ECO:0000256" key="4">
    <source>
        <dbReference type="SAM" id="Phobius"/>
    </source>
</evidence>
<evidence type="ECO:0000256" key="2">
    <source>
        <dbReference type="ARBA" id="ARBA00022801"/>
    </source>
</evidence>
<keyword evidence="4" id="KW-0812">Transmembrane</keyword>
<dbReference type="GO" id="GO:0004040">
    <property type="term" value="F:amidase activity"/>
    <property type="evidence" value="ECO:0007669"/>
    <property type="project" value="InterPro"/>
</dbReference>
<dbReference type="SMART" id="SM00047">
    <property type="entry name" value="LYZ2"/>
    <property type="match status" value="1"/>
</dbReference>
<accession>A0A6N4A5S9</accession>
<dbReference type="Gene3D" id="4.10.80.30">
    <property type="entry name" value="DNA polymerase, domain 6"/>
    <property type="match status" value="1"/>
</dbReference>
<dbReference type="Gene3D" id="1.10.530.10">
    <property type="match status" value="1"/>
</dbReference>
<dbReference type="Gene3D" id="3.30.1490.480">
    <property type="entry name" value="Endolytic murein transglycosylase"/>
    <property type="match status" value="1"/>
</dbReference>
<feature type="transmembrane region" description="Helical" evidence="4">
    <location>
        <begin position="28"/>
        <end position="46"/>
    </location>
</feature>
<evidence type="ECO:0000256" key="1">
    <source>
        <dbReference type="ARBA" id="ARBA00010266"/>
    </source>
</evidence>
<dbReference type="EMBL" id="MLOK01000045">
    <property type="protein sequence ID" value="OIM21017.1"/>
    <property type="molecule type" value="Genomic_DNA"/>
</dbReference>
<feature type="domain" description="Mannosyl-glycoprotein endo-beta-N-acetylglucosamidase-like" evidence="5">
    <location>
        <begin position="129"/>
        <end position="290"/>
    </location>
</feature>